<dbReference type="KEGG" id="gog:C1280_28945"/>
<name>A0A2Z3H885_9BACT</name>
<accession>A0A2Z3H885</accession>
<feature type="signal peptide" evidence="1">
    <location>
        <begin position="1"/>
        <end position="21"/>
    </location>
</feature>
<evidence type="ECO:0000313" key="3">
    <source>
        <dbReference type="Proteomes" id="UP000245802"/>
    </source>
</evidence>
<dbReference type="OrthoDB" id="280290at2"/>
<dbReference type="RefSeq" id="WP_010050987.1">
    <property type="nucleotide sequence ID" value="NZ_CP025958.1"/>
</dbReference>
<dbReference type="Proteomes" id="UP000245802">
    <property type="component" value="Chromosome"/>
</dbReference>
<protein>
    <submittedName>
        <fullName evidence="2">Uncharacterized protein</fullName>
    </submittedName>
</protein>
<organism evidence="2 3">
    <name type="scientific">Gemmata obscuriglobus</name>
    <dbReference type="NCBI Taxonomy" id="114"/>
    <lineage>
        <taxon>Bacteria</taxon>
        <taxon>Pseudomonadati</taxon>
        <taxon>Planctomycetota</taxon>
        <taxon>Planctomycetia</taxon>
        <taxon>Gemmatales</taxon>
        <taxon>Gemmataceae</taxon>
        <taxon>Gemmata</taxon>
    </lineage>
</organism>
<keyword evidence="3" id="KW-1185">Reference proteome</keyword>
<feature type="chain" id="PRO_5016251442" evidence="1">
    <location>
        <begin position="22"/>
        <end position="247"/>
    </location>
</feature>
<proteinExistence type="predicted"/>
<dbReference type="EMBL" id="CP025958">
    <property type="protein sequence ID" value="AWM40612.1"/>
    <property type="molecule type" value="Genomic_DNA"/>
</dbReference>
<evidence type="ECO:0000313" key="2">
    <source>
        <dbReference type="EMBL" id="AWM40612.1"/>
    </source>
</evidence>
<sequence>MNRTAKAFSVLLGGLAGGVAAAEPPAMSAAVPGAAPAAPALPNTAGPVRVRLADVVHADYRDAVMSVVNKPTVSTKATAPDLICTATMYEWLFDHPDRVALAWQRLKVPAVPITDAGNGLFSWTDEHGSEVVWRTVGTFRDGRVWYATGKVKPGPATPSVPVKAVAVLSHPQKAAKDGVASFSTSVQLFLVSDSRAANLALRLLGPAAPKVAEQGAEQFLEFFNGVANYVQKNPTKADALLAPPGKK</sequence>
<dbReference type="AlphaFoldDB" id="A0A2Z3H885"/>
<gene>
    <name evidence="2" type="ORF">C1280_28945</name>
</gene>
<evidence type="ECO:0000256" key="1">
    <source>
        <dbReference type="SAM" id="SignalP"/>
    </source>
</evidence>
<keyword evidence="1" id="KW-0732">Signal</keyword>
<reference evidence="2 3" key="1">
    <citation type="submission" date="2018-01" db="EMBL/GenBank/DDBJ databases">
        <title>G. obscuriglobus.</title>
        <authorList>
            <person name="Franke J."/>
            <person name="Blomberg W."/>
            <person name="Selmecki A."/>
        </authorList>
    </citation>
    <scope>NUCLEOTIDE SEQUENCE [LARGE SCALE GENOMIC DNA]</scope>
    <source>
        <strain evidence="2 3">DSM 5831</strain>
    </source>
</reference>